<accession>A0A1M6Y7I4</accession>
<reference evidence="2 3" key="1">
    <citation type="submission" date="2016-11" db="EMBL/GenBank/DDBJ databases">
        <authorList>
            <person name="Jaros S."/>
            <person name="Januszkiewicz K."/>
            <person name="Wedrychowicz H."/>
        </authorList>
    </citation>
    <scope>NUCLEOTIDE SEQUENCE [LARGE SCALE GENOMIC DNA]</scope>
    <source>
        <strain evidence="2 3">DSM 14214</strain>
    </source>
</reference>
<dbReference type="Gene3D" id="3.30.950.30">
    <property type="entry name" value="Schlafen, AAA domain"/>
    <property type="match status" value="1"/>
</dbReference>
<keyword evidence="2" id="KW-0238">DNA-binding</keyword>
<evidence type="ECO:0000259" key="1">
    <source>
        <dbReference type="Pfam" id="PF04326"/>
    </source>
</evidence>
<dbReference type="RefSeq" id="WP_072853014.1">
    <property type="nucleotide sequence ID" value="NZ_FRAH01000071.1"/>
</dbReference>
<dbReference type="Proteomes" id="UP000183975">
    <property type="component" value="Unassembled WGS sequence"/>
</dbReference>
<dbReference type="EMBL" id="FRAH01000071">
    <property type="protein sequence ID" value="SHL14250.1"/>
    <property type="molecule type" value="Genomic_DNA"/>
</dbReference>
<dbReference type="InterPro" id="IPR007421">
    <property type="entry name" value="Schlafen_AlbA_2_dom"/>
</dbReference>
<dbReference type="InterPro" id="IPR038461">
    <property type="entry name" value="Schlafen_AlbA_2_dom_sf"/>
</dbReference>
<feature type="domain" description="Schlafen AlbA-2" evidence="1">
    <location>
        <begin position="24"/>
        <end position="154"/>
    </location>
</feature>
<dbReference type="AlphaFoldDB" id="A0A1M6Y7I4"/>
<sequence>MPFVDTKEINLQYLQALIDNKVFENKELEYKDYSFAGGKMTDKNKEKFMKEIAAFANTNGGIIVIGMQEDENRLPVKLTGAGFSLNEFDNWLSSFRQLVLSRIRPHLHGVECIPVQISDDNIAIVVSVPKSYARPHSFWDGNKDEFFMRYANGITYMDIDDLRKEFLYANGLQDKIRQFRKDRISMILANECVGDLGNDAKIVFHIVPEWSFELGNRINLEGLRNNTSFTPISGSGWSYRYNADGYCIYSSEHKTGAINTYTQVFHSGIIEAVEIRLISNYRSKEVYNWLETQGAIIKALNQYGSLLEKLGVPKPWHLFGTILNGKGYIASAGWGDSSLPLDRNIINSLDGICTEEIPLNRALEPVFDSLSNAFGFSKSGCFE</sequence>
<protein>
    <submittedName>
        <fullName evidence="2">Putative DNA-binding domain-containing protein</fullName>
    </submittedName>
</protein>
<proteinExistence type="predicted"/>
<dbReference type="OrthoDB" id="517998at2"/>
<dbReference type="GO" id="GO:0003677">
    <property type="term" value="F:DNA binding"/>
    <property type="evidence" value="ECO:0007669"/>
    <property type="project" value="UniProtKB-KW"/>
</dbReference>
<organism evidence="2 3">
    <name type="scientific">Anaerotignum lactatifermentans DSM 14214</name>
    <dbReference type="NCBI Taxonomy" id="1121323"/>
    <lineage>
        <taxon>Bacteria</taxon>
        <taxon>Bacillati</taxon>
        <taxon>Bacillota</taxon>
        <taxon>Clostridia</taxon>
        <taxon>Lachnospirales</taxon>
        <taxon>Anaerotignaceae</taxon>
        <taxon>Anaerotignum</taxon>
    </lineage>
</organism>
<dbReference type="Pfam" id="PF04326">
    <property type="entry name" value="SLFN_AlbA_2"/>
    <property type="match status" value="1"/>
</dbReference>
<name>A0A1M6Y7I4_9FIRM</name>
<gene>
    <name evidence="2" type="ORF">SAMN02745138_02940</name>
</gene>
<keyword evidence="3" id="KW-1185">Reference proteome</keyword>
<evidence type="ECO:0000313" key="2">
    <source>
        <dbReference type="EMBL" id="SHL14250.1"/>
    </source>
</evidence>
<evidence type="ECO:0000313" key="3">
    <source>
        <dbReference type="Proteomes" id="UP000183975"/>
    </source>
</evidence>